<evidence type="ECO:0000256" key="2">
    <source>
        <dbReference type="SAM" id="MobiDB-lite"/>
    </source>
</evidence>
<organism evidence="5 6">
    <name type="scientific">Mycena sanguinolenta</name>
    <dbReference type="NCBI Taxonomy" id="230812"/>
    <lineage>
        <taxon>Eukaryota</taxon>
        <taxon>Fungi</taxon>
        <taxon>Dikarya</taxon>
        <taxon>Basidiomycota</taxon>
        <taxon>Agaricomycotina</taxon>
        <taxon>Agaricomycetes</taxon>
        <taxon>Agaricomycetidae</taxon>
        <taxon>Agaricales</taxon>
        <taxon>Marasmiineae</taxon>
        <taxon>Mycenaceae</taxon>
        <taxon>Mycena</taxon>
    </lineage>
</organism>
<dbReference type="Proteomes" id="UP000623467">
    <property type="component" value="Unassembled WGS sequence"/>
</dbReference>
<keyword evidence="1" id="KW-0677">Repeat</keyword>
<evidence type="ECO:0000256" key="1">
    <source>
        <dbReference type="ARBA" id="ARBA00022737"/>
    </source>
</evidence>
<dbReference type="AlphaFoldDB" id="A0A8H6ZB61"/>
<sequence length="577" mass="64793">MFPPYKWLSIDYNQQTAGAGKTILLSVVVNHLELQPGSIGVACIYLNHKETDAHTISDLLGSLCKQLLVNKPIPTAVKELYHYHFPRGTRPSVDEILNSLRSVVVQYAKIYLVVDALDEYPEEGRNTLLEYLSTIIVGPSIVNLLMTSRPNITLTSFSDVMLLEIQASDDDIRQYVEMHIKKSSRLSRHAQSRPELRDEISSEIIVNVRGICIWTPLTTKNTVSAVRETLRQLPKDLNRAFDSTIERINQQNIDDKQVAHLALIWVAYSKRPLTVPEFLEALAIEPDATTLDVDNLLDINIVLSVCGGLITVDDKLSAVRLVHYTAQHYLDSIQTVQFPDAHTIIASRCFTYLSFEEFPTIDHSIRARVGLIPFEPESLEEDAEDDNDDIPIRVESIDIDEPESQEEDEEEADGEAEADFLKPMPSAKLRVSEFKINGRAAPAGFPFLQYSQYCFQHAADAHGLYLQNRIRSFVKRLCERKSVFASFTVAPWNHPQWPSSPSMLWISAASNMIAVAGHLLAEEALTKNALSLPLRAASYFGHVEMVELLCKFGADLDFAQPGEKYGTVLQVTAIEKK</sequence>
<evidence type="ECO:0000259" key="3">
    <source>
        <dbReference type="Pfam" id="PF22939"/>
    </source>
</evidence>
<dbReference type="SUPFAM" id="SSF52540">
    <property type="entry name" value="P-loop containing nucleoside triphosphate hydrolases"/>
    <property type="match status" value="1"/>
</dbReference>
<name>A0A8H6ZB61_9AGAR</name>
<dbReference type="InterPro" id="IPR056884">
    <property type="entry name" value="NPHP3-like_N"/>
</dbReference>
<feature type="region of interest" description="Disordered" evidence="2">
    <location>
        <begin position="396"/>
        <end position="417"/>
    </location>
</feature>
<feature type="domain" description="GPI inositol-deacylase winged helix" evidence="3">
    <location>
        <begin position="251"/>
        <end position="331"/>
    </location>
</feature>
<dbReference type="Gene3D" id="3.40.50.300">
    <property type="entry name" value="P-loop containing nucleotide triphosphate hydrolases"/>
    <property type="match status" value="1"/>
</dbReference>
<protein>
    <submittedName>
        <fullName evidence="5">Ankyrin</fullName>
    </submittedName>
</protein>
<gene>
    <name evidence="5" type="ORF">MSAN_00321200</name>
</gene>
<reference evidence="5" key="1">
    <citation type="submission" date="2020-05" db="EMBL/GenBank/DDBJ databases">
        <title>Mycena genomes resolve the evolution of fungal bioluminescence.</title>
        <authorList>
            <person name="Tsai I.J."/>
        </authorList>
    </citation>
    <scope>NUCLEOTIDE SEQUENCE</scope>
    <source>
        <strain evidence="5">160909Yilan</strain>
    </source>
</reference>
<dbReference type="InterPro" id="IPR027417">
    <property type="entry name" value="P-loop_NTPase"/>
</dbReference>
<dbReference type="EMBL" id="JACAZH010000002">
    <property type="protein sequence ID" value="KAF7374372.1"/>
    <property type="molecule type" value="Genomic_DNA"/>
</dbReference>
<evidence type="ECO:0000313" key="5">
    <source>
        <dbReference type="EMBL" id="KAF7374372.1"/>
    </source>
</evidence>
<feature type="domain" description="Nephrocystin 3-like N-terminal" evidence="4">
    <location>
        <begin position="17"/>
        <end position="149"/>
    </location>
</feature>
<evidence type="ECO:0000313" key="6">
    <source>
        <dbReference type="Proteomes" id="UP000623467"/>
    </source>
</evidence>
<dbReference type="PANTHER" id="PTHR10039">
    <property type="entry name" value="AMELOGENIN"/>
    <property type="match status" value="1"/>
</dbReference>
<dbReference type="SUPFAM" id="SSF48403">
    <property type="entry name" value="Ankyrin repeat"/>
    <property type="match status" value="1"/>
</dbReference>
<comment type="caution">
    <text evidence="5">The sequence shown here is derived from an EMBL/GenBank/DDBJ whole genome shotgun (WGS) entry which is preliminary data.</text>
</comment>
<feature type="compositionally biased region" description="Acidic residues" evidence="2">
    <location>
        <begin position="397"/>
        <end position="417"/>
    </location>
</feature>
<dbReference type="InterPro" id="IPR036770">
    <property type="entry name" value="Ankyrin_rpt-contain_sf"/>
</dbReference>
<keyword evidence="6" id="KW-1185">Reference proteome</keyword>
<proteinExistence type="predicted"/>
<dbReference type="InterPro" id="IPR054471">
    <property type="entry name" value="GPIID_WHD"/>
</dbReference>
<dbReference type="OrthoDB" id="7464126at2759"/>
<dbReference type="Pfam" id="PF24883">
    <property type="entry name" value="NPHP3_N"/>
    <property type="match status" value="1"/>
</dbReference>
<accession>A0A8H6ZB61</accession>
<dbReference type="PANTHER" id="PTHR10039:SF15">
    <property type="entry name" value="NACHT DOMAIN-CONTAINING PROTEIN"/>
    <property type="match status" value="1"/>
</dbReference>
<dbReference type="Pfam" id="PF22939">
    <property type="entry name" value="WHD_GPIID"/>
    <property type="match status" value="1"/>
</dbReference>
<evidence type="ECO:0000259" key="4">
    <source>
        <dbReference type="Pfam" id="PF24883"/>
    </source>
</evidence>